<proteinExistence type="predicted"/>
<evidence type="ECO:0000256" key="1">
    <source>
        <dbReference type="SAM" id="SignalP"/>
    </source>
</evidence>
<dbReference type="EMBL" id="JAUCMV010000005">
    <property type="protein sequence ID" value="KAK0395319.1"/>
    <property type="molecule type" value="Genomic_DNA"/>
</dbReference>
<evidence type="ECO:0000313" key="2">
    <source>
        <dbReference type="EMBL" id="KAK0395319.1"/>
    </source>
</evidence>
<keyword evidence="3" id="KW-1185">Reference proteome</keyword>
<gene>
    <name evidence="2" type="ORF">QR680_001227</name>
</gene>
<feature type="chain" id="PRO_5041417897" evidence="1">
    <location>
        <begin position="20"/>
        <end position="79"/>
    </location>
</feature>
<name>A0AA39GZC4_9BILA</name>
<keyword evidence="1" id="KW-0732">Signal</keyword>
<reference evidence="2" key="1">
    <citation type="submission" date="2023-06" db="EMBL/GenBank/DDBJ databases">
        <title>Genomic analysis of the entomopathogenic nematode Steinernema hermaphroditum.</title>
        <authorList>
            <person name="Schwarz E.M."/>
            <person name="Heppert J.K."/>
            <person name="Baniya A."/>
            <person name="Schwartz H.T."/>
            <person name="Tan C.-H."/>
            <person name="Antoshechkin I."/>
            <person name="Sternberg P.W."/>
            <person name="Goodrich-Blair H."/>
            <person name="Dillman A.R."/>
        </authorList>
    </citation>
    <scope>NUCLEOTIDE SEQUENCE</scope>
    <source>
        <strain evidence="2">PS9179</strain>
        <tissue evidence="2">Whole animal</tissue>
    </source>
</reference>
<dbReference type="AlphaFoldDB" id="A0AA39GZC4"/>
<comment type="caution">
    <text evidence="2">The sequence shown here is derived from an EMBL/GenBank/DDBJ whole genome shotgun (WGS) entry which is preliminary data.</text>
</comment>
<dbReference type="Proteomes" id="UP001175271">
    <property type="component" value="Unassembled WGS sequence"/>
</dbReference>
<feature type="signal peptide" evidence="1">
    <location>
        <begin position="1"/>
        <end position="19"/>
    </location>
</feature>
<evidence type="ECO:0000313" key="3">
    <source>
        <dbReference type="Proteomes" id="UP001175271"/>
    </source>
</evidence>
<sequence>MRFVIAFLIVLVIIEAVISAPQHLRQEQALNGNNDEFLVNDRATRQKRWWRPWWGGPFGWGFRPWGWGWGWGGPFGFWG</sequence>
<organism evidence="2 3">
    <name type="scientific">Steinernema hermaphroditum</name>
    <dbReference type="NCBI Taxonomy" id="289476"/>
    <lineage>
        <taxon>Eukaryota</taxon>
        <taxon>Metazoa</taxon>
        <taxon>Ecdysozoa</taxon>
        <taxon>Nematoda</taxon>
        <taxon>Chromadorea</taxon>
        <taxon>Rhabditida</taxon>
        <taxon>Tylenchina</taxon>
        <taxon>Panagrolaimomorpha</taxon>
        <taxon>Strongyloidoidea</taxon>
        <taxon>Steinernematidae</taxon>
        <taxon>Steinernema</taxon>
    </lineage>
</organism>
<protein>
    <submittedName>
        <fullName evidence="2">Uncharacterized protein</fullName>
    </submittedName>
</protein>
<accession>A0AA39GZC4</accession>